<accession>A0A7X5KNP6</accession>
<dbReference type="AlphaFoldDB" id="A0A7X5KNP6"/>
<dbReference type="InterPro" id="IPR015943">
    <property type="entry name" value="WD40/YVTN_repeat-like_dom_sf"/>
</dbReference>
<dbReference type="RefSeq" id="WP_162370738.1">
    <property type="nucleotide sequence ID" value="NZ_JAAEEH010000025.1"/>
</dbReference>
<dbReference type="InterPro" id="IPR011044">
    <property type="entry name" value="Quino_amine_DH_bsu"/>
</dbReference>
<proteinExistence type="predicted"/>
<organism evidence="1 2">
    <name type="scientific">Anaerotalea alkaliphila</name>
    <dbReference type="NCBI Taxonomy" id="2662126"/>
    <lineage>
        <taxon>Bacteria</taxon>
        <taxon>Bacillati</taxon>
        <taxon>Bacillota</taxon>
        <taxon>Clostridia</taxon>
        <taxon>Eubacteriales</taxon>
        <taxon>Anaerotalea</taxon>
    </lineage>
</organism>
<evidence type="ECO:0000313" key="2">
    <source>
        <dbReference type="Proteomes" id="UP000461585"/>
    </source>
</evidence>
<sequence>MDIKSNVTIHNRFDVELRDSRTGELKQTATAYNIVLNQMYDRLCAGSAYFANIGIGRGTGTLDPTRTTLFNYWGYKAATTVETIKADPVSSWKRKIELGLTEYNGTPITEVGIMYGTGSTNFVTHAFLEDSEGNPISITKTDTDILTIYATVFATVGISIPGAKLVGMPNSNNLVNYMMGGSWTNGSFEAGAAPYPSVDGMSGLASTPALGSVATTWSADTANKKRTSSVPRLGTTVANGHIAEINLSGYFRLPLPISGVFTGQPYTGVALGTGDGVEDKFLLPSKNVDQGSVVVKLDGVETTAFTKANVCRTQNFQQITGVTLAGEGTACALSADGTVLAVTHKAAPAIRTFDWNGSAWIARANPSSLPATNGQGCSLSADGTILAVSQSSSPYISTYDWIDGAWVRRSNPASLPVNSGYCCKLSADGNVLAVGSYSSSANGIAVYDWTGGAWVKRTTPPSLPATSCQGITISDDGTLLVGAMSASPYVVSYDWSGSAWTKRANPDVLPPSFSYGAALSSNKNILAIAHAGSPYITVYDWSGGIWTKRANPSSLPTYEANSCYLTPDGGTMAVGFGSGSAVNVYDWDGATWTKRDTPLVPVGLVYGCVISPDEGTLIVAHTAGTRLSAYDISPLQTEIAFNTPPAAGVAITADYTVNGVHKTSDYVIDLGGVSIQFGEVV</sequence>
<reference evidence="1 2" key="1">
    <citation type="submission" date="2020-01" db="EMBL/GenBank/DDBJ databases">
        <title>Anaeroalcalibacter tamaniensis gen. nov., sp. nov., moderately halophilic strictly anaerobic fermenter bacterium from mud volcano of Taman peninsula.</title>
        <authorList>
            <person name="Frolova A."/>
            <person name="Merkel A.Y."/>
            <person name="Slobodkin A.I."/>
        </authorList>
    </citation>
    <scope>NUCLEOTIDE SEQUENCE [LARGE SCALE GENOMIC DNA]</scope>
    <source>
        <strain evidence="1 2">F-3ap</strain>
    </source>
</reference>
<comment type="caution">
    <text evidence="1">The sequence shown here is derived from an EMBL/GenBank/DDBJ whole genome shotgun (WGS) entry which is preliminary data.</text>
</comment>
<keyword evidence="2" id="KW-1185">Reference proteome</keyword>
<protein>
    <submittedName>
        <fullName evidence="1">Uncharacterized protein</fullName>
    </submittedName>
</protein>
<name>A0A7X5KNP6_9FIRM</name>
<evidence type="ECO:0000313" key="1">
    <source>
        <dbReference type="EMBL" id="NDL68013.1"/>
    </source>
</evidence>
<gene>
    <name evidence="1" type="ORF">GXN74_09705</name>
</gene>
<dbReference type="Gene3D" id="2.130.10.10">
    <property type="entry name" value="YVTN repeat-like/Quinoprotein amine dehydrogenase"/>
    <property type="match status" value="2"/>
</dbReference>
<dbReference type="SUPFAM" id="SSF50969">
    <property type="entry name" value="YVTN repeat-like/Quinoprotein amine dehydrogenase"/>
    <property type="match status" value="1"/>
</dbReference>
<dbReference type="EMBL" id="JAAEEH010000025">
    <property type="protein sequence ID" value="NDL68013.1"/>
    <property type="molecule type" value="Genomic_DNA"/>
</dbReference>
<dbReference type="Proteomes" id="UP000461585">
    <property type="component" value="Unassembled WGS sequence"/>
</dbReference>